<sequence length="137" mass="15607">MSSQPVLLSDTAFIEQFENKTLDPAHFNHLGHLRLGWLYLNENKLDVAIERICRGIKAYAESLGASEKFHLTMTDAIMRIMARRIDAMADKNWHLFLQQNPDIVEDFKSVLHNYYSKGVLSSTAARTSLISPDIKSI</sequence>
<dbReference type="Proteomes" id="UP000319732">
    <property type="component" value="Unassembled WGS sequence"/>
</dbReference>
<protein>
    <submittedName>
        <fullName evidence="1">Uncharacterized protein</fullName>
    </submittedName>
</protein>
<organism evidence="1 2">
    <name type="scientific">Exilibacterium tricleocarpae</name>
    <dbReference type="NCBI Taxonomy" id="2591008"/>
    <lineage>
        <taxon>Bacteria</taxon>
        <taxon>Pseudomonadati</taxon>
        <taxon>Pseudomonadota</taxon>
        <taxon>Gammaproteobacteria</taxon>
        <taxon>Cellvibrionales</taxon>
        <taxon>Cellvibrionaceae</taxon>
        <taxon>Exilibacterium</taxon>
    </lineage>
</organism>
<name>A0A545TVT0_9GAMM</name>
<dbReference type="AlphaFoldDB" id="A0A545TVT0"/>
<proteinExistence type="predicted"/>
<dbReference type="OrthoDB" id="282517at2"/>
<dbReference type="EMBL" id="VHSG01000008">
    <property type="protein sequence ID" value="TQV81314.1"/>
    <property type="molecule type" value="Genomic_DNA"/>
</dbReference>
<comment type="caution">
    <text evidence="1">The sequence shown here is derived from an EMBL/GenBank/DDBJ whole genome shotgun (WGS) entry which is preliminary data.</text>
</comment>
<evidence type="ECO:0000313" key="2">
    <source>
        <dbReference type="Proteomes" id="UP000319732"/>
    </source>
</evidence>
<reference evidence="1 2" key="1">
    <citation type="submission" date="2019-06" db="EMBL/GenBank/DDBJ databases">
        <title>Whole genome sequence for Cellvibrionaceae sp. R142.</title>
        <authorList>
            <person name="Wang G."/>
        </authorList>
    </citation>
    <scope>NUCLEOTIDE SEQUENCE [LARGE SCALE GENOMIC DNA]</scope>
    <source>
        <strain evidence="1 2">R142</strain>
    </source>
</reference>
<keyword evidence="2" id="KW-1185">Reference proteome</keyword>
<dbReference type="RefSeq" id="WP_142903975.1">
    <property type="nucleotide sequence ID" value="NZ_ML660091.1"/>
</dbReference>
<gene>
    <name evidence="1" type="ORF">FKG94_09480</name>
</gene>
<evidence type="ECO:0000313" key="1">
    <source>
        <dbReference type="EMBL" id="TQV81314.1"/>
    </source>
</evidence>
<accession>A0A545TVT0</accession>